<keyword evidence="3" id="KW-1185">Reference proteome</keyword>
<dbReference type="EMBL" id="CADEAL010004226">
    <property type="protein sequence ID" value="CAB1454804.1"/>
    <property type="molecule type" value="Genomic_DNA"/>
</dbReference>
<evidence type="ECO:0000313" key="2">
    <source>
        <dbReference type="EMBL" id="CAB1454804.1"/>
    </source>
</evidence>
<name>A0A9N7VQI3_PLEPL</name>
<proteinExistence type="predicted"/>
<feature type="region of interest" description="Disordered" evidence="1">
    <location>
        <begin position="1"/>
        <end position="33"/>
    </location>
</feature>
<protein>
    <submittedName>
        <fullName evidence="2">Uncharacterized protein</fullName>
    </submittedName>
</protein>
<evidence type="ECO:0000256" key="1">
    <source>
        <dbReference type="SAM" id="MobiDB-lite"/>
    </source>
</evidence>
<reference evidence="2" key="1">
    <citation type="submission" date="2020-03" db="EMBL/GenBank/DDBJ databases">
        <authorList>
            <person name="Weist P."/>
        </authorList>
    </citation>
    <scope>NUCLEOTIDE SEQUENCE</scope>
</reference>
<evidence type="ECO:0000313" key="3">
    <source>
        <dbReference type="Proteomes" id="UP001153269"/>
    </source>
</evidence>
<feature type="compositionally biased region" description="Polar residues" evidence="1">
    <location>
        <begin position="9"/>
        <end position="28"/>
    </location>
</feature>
<accession>A0A9N7VQI3</accession>
<organism evidence="2 3">
    <name type="scientific">Pleuronectes platessa</name>
    <name type="common">European plaice</name>
    <dbReference type="NCBI Taxonomy" id="8262"/>
    <lineage>
        <taxon>Eukaryota</taxon>
        <taxon>Metazoa</taxon>
        <taxon>Chordata</taxon>
        <taxon>Craniata</taxon>
        <taxon>Vertebrata</taxon>
        <taxon>Euteleostomi</taxon>
        <taxon>Actinopterygii</taxon>
        <taxon>Neopterygii</taxon>
        <taxon>Teleostei</taxon>
        <taxon>Neoteleostei</taxon>
        <taxon>Acanthomorphata</taxon>
        <taxon>Carangaria</taxon>
        <taxon>Pleuronectiformes</taxon>
        <taxon>Pleuronectoidei</taxon>
        <taxon>Pleuronectidae</taxon>
        <taxon>Pleuronectes</taxon>
    </lineage>
</organism>
<dbReference type="Proteomes" id="UP001153269">
    <property type="component" value="Unassembled WGS sequence"/>
</dbReference>
<gene>
    <name evidence="2" type="ORF">PLEPLA_LOCUS42571</name>
</gene>
<sequence length="124" mass="13702">MQHRAAGRNPTQAPTEQDCGSASGSWNYRSGLESSSLSRGAEKQLHLSQVFELVTDGQQRKQVSSCSVTSSTFPSVNMEEAVFKALYTPGVNMWLLCSDHRWIALSTGVYWDVMTYSIVNHQGV</sequence>
<comment type="caution">
    <text evidence="2">The sequence shown here is derived from an EMBL/GenBank/DDBJ whole genome shotgun (WGS) entry which is preliminary data.</text>
</comment>
<dbReference type="AlphaFoldDB" id="A0A9N7VQI3"/>